<sequence length="108" mass="12328">MRCQCMQTPDVPGLMLRHSTQEPRFATFSELTDSTTLSKVCYCGGKQVCDPWRHHRPRQERHHWTETRERQTTNEDRSGSITVLLQLVSDFTSPTTPSIGYSGMKGKG</sequence>
<feature type="compositionally biased region" description="Basic and acidic residues" evidence="1">
    <location>
        <begin position="62"/>
        <end position="78"/>
    </location>
</feature>
<evidence type="ECO:0000313" key="3">
    <source>
        <dbReference type="EnsemblMetazoa" id="CapteP209436"/>
    </source>
</evidence>
<keyword evidence="4" id="KW-1185">Reference proteome</keyword>
<protein>
    <submittedName>
        <fullName evidence="2 3">Uncharacterized protein</fullName>
    </submittedName>
</protein>
<evidence type="ECO:0000313" key="4">
    <source>
        <dbReference type="Proteomes" id="UP000014760"/>
    </source>
</evidence>
<dbReference type="HOGENOM" id="CLU_2199443_0_0_1"/>
<dbReference type="AlphaFoldDB" id="R7UU33"/>
<organism evidence="2">
    <name type="scientific">Capitella teleta</name>
    <name type="common">Polychaete worm</name>
    <dbReference type="NCBI Taxonomy" id="283909"/>
    <lineage>
        <taxon>Eukaryota</taxon>
        <taxon>Metazoa</taxon>
        <taxon>Spiralia</taxon>
        <taxon>Lophotrochozoa</taxon>
        <taxon>Annelida</taxon>
        <taxon>Polychaeta</taxon>
        <taxon>Sedentaria</taxon>
        <taxon>Scolecida</taxon>
        <taxon>Capitellidae</taxon>
        <taxon>Capitella</taxon>
    </lineage>
</organism>
<proteinExistence type="predicted"/>
<reference evidence="2 4" key="2">
    <citation type="journal article" date="2013" name="Nature">
        <title>Insights into bilaterian evolution from three spiralian genomes.</title>
        <authorList>
            <person name="Simakov O."/>
            <person name="Marletaz F."/>
            <person name="Cho S.J."/>
            <person name="Edsinger-Gonzales E."/>
            <person name="Havlak P."/>
            <person name="Hellsten U."/>
            <person name="Kuo D.H."/>
            <person name="Larsson T."/>
            <person name="Lv J."/>
            <person name="Arendt D."/>
            <person name="Savage R."/>
            <person name="Osoegawa K."/>
            <person name="de Jong P."/>
            <person name="Grimwood J."/>
            <person name="Chapman J.A."/>
            <person name="Shapiro H."/>
            <person name="Aerts A."/>
            <person name="Otillar R.P."/>
            <person name="Terry A.Y."/>
            <person name="Boore J.L."/>
            <person name="Grigoriev I.V."/>
            <person name="Lindberg D.R."/>
            <person name="Seaver E.C."/>
            <person name="Weisblat D.A."/>
            <person name="Putnam N.H."/>
            <person name="Rokhsar D.S."/>
        </authorList>
    </citation>
    <scope>NUCLEOTIDE SEQUENCE</scope>
    <source>
        <strain evidence="2 4">I ESC-2004</strain>
    </source>
</reference>
<reference evidence="3" key="3">
    <citation type="submission" date="2015-06" db="UniProtKB">
        <authorList>
            <consortium name="EnsemblMetazoa"/>
        </authorList>
    </citation>
    <scope>IDENTIFICATION</scope>
</reference>
<evidence type="ECO:0000256" key="1">
    <source>
        <dbReference type="SAM" id="MobiDB-lite"/>
    </source>
</evidence>
<dbReference type="EnsemblMetazoa" id="CapteT209436">
    <property type="protein sequence ID" value="CapteP209436"/>
    <property type="gene ID" value="CapteG209436"/>
</dbReference>
<dbReference type="EMBL" id="KB299905">
    <property type="protein sequence ID" value="ELU07437.1"/>
    <property type="molecule type" value="Genomic_DNA"/>
</dbReference>
<dbReference type="Proteomes" id="UP000014760">
    <property type="component" value="Unassembled WGS sequence"/>
</dbReference>
<accession>R7UU33</accession>
<name>R7UU33_CAPTE</name>
<feature type="region of interest" description="Disordered" evidence="1">
    <location>
        <begin position="56"/>
        <end position="79"/>
    </location>
</feature>
<evidence type="ECO:0000313" key="2">
    <source>
        <dbReference type="EMBL" id="ELU07437.1"/>
    </source>
</evidence>
<gene>
    <name evidence="2" type="ORF">CAPTEDRAFT_209436</name>
</gene>
<dbReference type="EMBL" id="AMQN01007065">
    <property type="status" value="NOT_ANNOTATED_CDS"/>
    <property type="molecule type" value="Genomic_DNA"/>
</dbReference>
<reference evidence="4" key="1">
    <citation type="submission" date="2012-12" db="EMBL/GenBank/DDBJ databases">
        <authorList>
            <person name="Hellsten U."/>
            <person name="Grimwood J."/>
            <person name="Chapman J.A."/>
            <person name="Shapiro H."/>
            <person name="Aerts A."/>
            <person name="Otillar R.P."/>
            <person name="Terry A.Y."/>
            <person name="Boore J.L."/>
            <person name="Simakov O."/>
            <person name="Marletaz F."/>
            <person name="Cho S.-J."/>
            <person name="Edsinger-Gonzales E."/>
            <person name="Havlak P."/>
            <person name="Kuo D.-H."/>
            <person name="Larsson T."/>
            <person name="Lv J."/>
            <person name="Arendt D."/>
            <person name="Savage R."/>
            <person name="Osoegawa K."/>
            <person name="de Jong P."/>
            <person name="Lindberg D.R."/>
            <person name="Seaver E.C."/>
            <person name="Weisblat D.A."/>
            <person name="Putnam N.H."/>
            <person name="Grigoriev I.V."/>
            <person name="Rokhsar D.S."/>
        </authorList>
    </citation>
    <scope>NUCLEOTIDE SEQUENCE</scope>
    <source>
        <strain evidence="4">I ESC-2004</strain>
    </source>
</reference>